<keyword evidence="2" id="KW-1185">Reference proteome</keyword>
<sequence>MTSSIEWDSGSGDEFWIVGCGKKTKNEKVKKLVEDTEKRTSQSHGAVFFCSSPPNSLQWRRTQQASKPFFTIITSTSNIIGKAKLKGMLLQPKLNHFLNEIGFLSGFGWGFQALCFRPHLNSHSTDTCRRRVELSEILAGLDPHRLLLSLSLVMSKDMGKRSNFESTGPVASDIQSWTSQSVKFSFFGDRKTDTEGVGEAAIR</sequence>
<protein>
    <submittedName>
        <fullName evidence="1">Uncharacterized protein</fullName>
    </submittedName>
</protein>
<accession>A0A6J5XKK5</accession>
<gene>
    <name evidence="1" type="ORF">ORAREDHAP_LOCUS33762</name>
</gene>
<proteinExistence type="predicted"/>
<name>A0A6J5XKK5_PRUAR</name>
<dbReference type="Proteomes" id="UP000507245">
    <property type="component" value="Unassembled WGS sequence"/>
</dbReference>
<reference evidence="2" key="1">
    <citation type="journal article" date="2020" name="Genome Biol.">
        <title>Gamete binning: chromosome-level and haplotype-resolved genome assembly enabled by high-throughput single-cell sequencing of gamete genomes.</title>
        <authorList>
            <person name="Campoy J.A."/>
            <person name="Sun H."/>
            <person name="Goel M."/>
            <person name="Jiao W.-B."/>
            <person name="Folz-Donahue K."/>
            <person name="Wang N."/>
            <person name="Rubio M."/>
            <person name="Liu C."/>
            <person name="Kukat C."/>
            <person name="Ruiz D."/>
            <person name="Huettel B."/>
            <person name="Schneeberger K."/>
        </authorList>
    </citation>
    <scope>NUCLEOTIDE SEQUENCE [LARGE SCALE GENOMIC DNA]</scope>
    <source>
        <strain evidence="2">cv. Rojo Pasion</strain>
    </source>
</reference>
<dbReference type="EMBL" id="CAEKKB010000005">
    <property type="protein sequence ID" value="CAB4311568.1"/>
    <property type="molecule type" value="Genomic_DNA"/>
</dbReference>
<evidence type="ECO:0000313" key="2">
    <source>
        <dbReference type="Proteomes" id="UP000507245"/>
    </source>
</evidence>
<dbReference type="AlphaFoldDB" id="A0A6J5XKK5"/>
<organism evidence="1 2">
    <name type="scientific">Prunus armeniaca</name>
    <name type="common">Apricot</name>
    <name type="synonym">Armeniaca vulgaris</name>
    <dbReference type="NCBI Taxonomy" id="36596"/>
    <lineage>
        <taxon>Eukaryota</taxon>
        <taxon>Viridiplantae</taxon>
        <taxon>Streptophyta</taxon>
        <taxon>Embryophyta</taxon>
        <taxon>Tracheophyta</taxon>
        <taxon>Spermatophyta</taxon>
        <taxon>Magnoliopsida</taxon>
        <taxon>eudicotyledons</taxon>
        <taxon>Gunneridae</taxon>
        <taxon>Pentapetalae</taxon>
        <taxon>rosids</taxon>
        <taxon>fabids</taxon>
        <taxon>Rosales</taxon>
        <taxon>Rosaceae</taxon>
        <taxon>Amygdaloideae</taxon>
        <taxon>Amygdaleae</taxon>
        <taxon>Prunus</taxon>
    </lineage>
</organism>
<evidence type="ECO:0000313" key="1">
    <source>
        <dbReference type="EMBL" id="CAB4311568.1"/>
    </source>
</evidence>